<dbReference type="GO" id="GO:0043531">
    <property type="term" value="F:ADP binding"/>
    <property type="evidence" value="ECO:0007669"/>
    <property type="project" value="InterPro"/>
</dbReference>
<dbReference type="InterPro" id="IPR027417">
    <property type="entry name" value="P-loop_NTPase"/>
</dbReference>
<evidence type="ECO:0000313" key="3">
    <source>
        <dbReference type="Proteomes" id="UP000826271"/>
    </source>
</evidence>
<dbReference type="EMBL" id="WHWC01000007">
    <property type="protein sequence ID" value="KAG8378868.1"/>
    <property type="molecule type" value="Genomic_DNA"/>
</dbReference>
<dbReference type="PANTHER" id="PTHR19338:SF60">
    <property type="entry name" value="NB-ARC DOMAIN-CONTAINING PROTEIN"/>
    <property type="match status" value="1"/>
</dbReference>
<dbReference type="Gene3D" id="3.40.50.300">
    <property type="entry name" value="P-loop containing nucleotide triphosphate hydrolases"/>
    <property type="match status" value="1"/>
</dbReference>
<evidence type="ECO:0000259" key="1">
    <source>
        <dbReference type="Pfam" id="PF00931"/>
    </source>
</evidence>
<feature type="domain" description="NB-ARC" evidence="1">
    <location>
        <begin position="163"/>
        <end position="243"/>
    </location>
</feature>
<dbReference type="PANTHER" id="PTHR19338">
    <property type="entry name" value="TRANSLOCASE OF INNER MITOCHONDRIAL MEMBRANE 13 HOMOLOG"/>
    <property type="match status" value="1"/>
</dbReference>
<evidence type="ECO:0000313" key="2">
    <source>
        <dbReference type="EMBL" id="KAG8378868.1"/>
    </source>
</evidence>
<reference evidence="2" key="1">
    <citation type="submission" date="2019-10" db="EMBL/GenBank/DDBJ databases">
        <authorList>
            <person name="Zhang R."/>
            <person name="Pan Y."/>
            <person name="Wang J."/>
            <person name="Ma R."/>
            <person name="Yu S."/>
        </authorList>
    </citation>
    <scope>NUCLEOTIDE SEQUENCE</scope>
    <source>
        <strain evidence="2">LA-IB0</strain>
        <tissue evidence="2">Leaf</tissue>
    </source>
</reference>
<dbReference type="Gene3D" id="1.20.5.4130">
    <property type="match status" value="1"/>
</dbReference>
<comment type="caution">
    <text evidence="2">The sequence shown here is derived from an EMBL/GenBank/DDBJ whole genome shotgun (WGS) entry which is preliminary data.</text>
</comment>
<sequence>MALAAYKSLLFLHHVLGHIHQSSWRWLLPYMKAIKTLQKQVGYLQDSLETHSNSQQENDQIDDLARQIAEFANEAVLIIDSNIVHKLCMGSETESELNIGEWSFRRAIEKVFIKIFWLKKELKTLIKEGEVLSEEQATIRVPAGPSTLPSDGNNNTMMVGFDEDLDLIMNELTGGQPDLAIIPITGMGGIGKTTLARNAFENKCVVEHFDVRVWITISQAYDVQQILLGVLRDIGVNIDDLKVKN</sequence>
<dbReference type="Proteomes" id="UP000826271">
    <property type="component" value="Unassembled WGS sequence"/>
</dbReference>
<dbReference type="Pfam" id="PF00931">
    <property type="entry name" value="NB-ARC"/>
    <property type="match status" value="1"/>
</dbReference>
<dbReference type="InterPro" id="IPR002182">
    <property type="entry name" value="NB-ARC"/>
</dbReference>
<keyword evidence="3" id="KW-1185">Reference proteome</keyword>
<organism evidence="2 3">
    <name type="scientific">Buddleja alternifolia</name>
    <dbReference type="NCBI Taxonomy" id="168488"/>
    <lineage>
        <taxon>Eukaryota</taxon>
        <taxon>Viridiplantae</taxon>
        <taxon>Streptophyta</taxon>
        <taxon>Embryophyta</taxon>
        <taxon>Tracheophyta</taxon>
        <taxon>Spermatophyta</taxon>
        <taxon>Magnoliopsida</taxon>
        <taxon>eudicotyledons</taxon>
        <taxon>Gunneridae</taxon>
        <taxon>Pentapetalae</taxon>
        <taxon>asterids</taxon>
        <taxon>lamiids</taxon>
        <taxon>Lamiales</taxon>
        <taxon>Scrophulariaceae</taxon>
        <taxon>Buddlejeae</taxon>
        <taxon>Buddleja</taxon>
    </lineage>
</organism>
<dbReference type="AlphaFoldDB" id="A0AAV6X8W7"/>
<accession>A0AAV6X8W7</accession>
<protein>
    <recommendedName>
        <fullName evidence="1">NB-ARC domain-containing protein</fullName>
    </recommendedName>
</protein>
<proteinExistence type="predicted"/>
<dbReference type="SUPFAM" id="SSF52540">
    <property type="entry name" value="P-loop containing nucleoside triphosphate hydrolases"/>
    <property type="match status" value="1"/>
</dbReference>
<name>A0AAV6X8W7_9LAMI</name>
<gene>
    <name evidence="2" type="ORF">BUALT_Bualt07G0029400</name>
</gene>